<dbReference type="EnsemblMetazoa" id="AARA007090-RA">
    <property type="protein sequence ID" value="AARA007090-PA"/>
    <property type="gene ID" value="AARA007090"/>
</dbReference>
<dbReference type="Proteomes" id="UP000075840">
    <property type="component" value="Unassembled WGS sequence"/>
</dbReference>
<keyword evidence="2" id="KW-1185">Reference proteome</keyword>
<dbReference type="EMBL" id="APCN01008819">
    <property type="status" value="NOT_ANNOTATED_CDS"/>
    <property type="molecule type" value="Genomic_DNA"/>
</dbReference>
<proteinExistence type="predicted"/>
<accession>A0A182I0K1</accession>
<name>A0A182I0K1_ANOAR</name>
<dbReference type="VEuPathDB" id="VectorBase:AARA007090"/>
<sequence>MQCFVHYKFQMCAATASCSSNYLKSVTLCAQVFKFQLILKHKAFIQHSG</sequence>
<dbReference type="AlphaFoldDB" id="A0A182I0K1"/>
<evidence type="ECO:0000313" key="2">
    <source>
        <dbReference type="Proteomes" id="UP000075840"/>
    </source>
</evidence>
<evidence type="ECO:0000313" key="1">
    <source>
        <dbReference type="EnsemblMetazoa" id="AARA007090-PA"/>
    </source>
</evidence>
<protein>
    <submittedName>
        <fullName evidence="1">Uncharacterized protein</fullName>
    </submittedName>
</protein>
<organism evidence="1 2">
    <name type="scientific">Anopheles arabiensis</name>
    <name type="common">Mosquito</name>
    <dbReference type="NCBI Taxonomy" id="7173"/>
    <lineage>
        <taxon>Eukaryota</taxon>
        <taxon>Metazoa</taxon>
        <taxon>Ecdysozoa</taxon>
        <taxon>Arthropoda</taxon>
        <taxon>Hexapoda</taxon>
        <taxon>Insecta</taxon>
        <taxon>Pterygota</taxon>
        <taxon>Neoptera</taxon>
        <taxon>Endopterygota</taxon>
        <taxon>Diptera</taxon>
        <taxon>Nematocera</taxon>
        <taxon>Culicoidea</taxon>
        <taxon>Culicidae</taxon>
        <taxon>Anophelinae</taxon>
        <taxon>Anopheles</taxon>
    </lineage>
</organism>
<reference evidence="1" key="1">
    <citation type="submission" date="2022-08" db="UniProtKB">
        <authorList>
            <consortium name="EnsemblMetazoa"/>
        </authorList>
    </citation>
    <scope>IDENTIFICATION</scope>
    <source>
        <strain evidence="1">Dongola</strain>
    </source>
</reference>